<keyword evidence="2" id="KW-1185">Reference proteome</keyword>
<dbReference type="AlphaFoldDB" id="A0A2P6NK58"/>
<evidence type="ECO:0000313" key="2">
    <source>
        <dbReference type="Proteomes" id="UP000241769"/>
    </source>
</evidence>
<reference evidence="1 2" key="1">
    <citation type="journal article" date="2018" name="Genome Biol. Evol.">
        <title>Multiple Roots of Fruiting Body Formation in Amoebozoa.</title>
        <authorList>
            <person name="Hillmann F."/>
            <person name="Forbes G."/>
            <person name="Novohradska S."/>
            <person name="Ferling I."/>
            <person name="Riege K."/>
            <person name="Groth M."/>
            <person name="Westermann M."/>
            <person name="Marz M."/>
            <person name="Spaller T."/>
            <person name="Winckler T."/>
            <person name="Schaap P."/>
            <person name="Glockner G."/>
        </authorList>
    </citation>
    <scope>NUCLEOTIDE SEQUENCE [LARGE SCALE GENOMIC DNA]</scope>
    <source>
        <strain evidence="1 2">Jena</strain>
    </source>
</reference>
<organism evidence="1 2">
    <name type="scientific">Planoprotostelium fungivorum</name>
    <dbReference type="NCBI Taxonomy" id="1890364"/>
    <lineage>
        <taxon>Eukaryota</taxon>
        <taxon>Amoebozoa</taxon>
        <taxon>Evosea</taxon>
        <taxon>Variosea</taxon>
        <taxon>Cavosteliida</taxon>
        <taxon>Cavosteliaceae</taxon>
        <taxon>Planoprotostelium</taxon>
    </lineage>
</organism>
<sequence length="96" mass="11139">MHPSWIGVDREYDRKAKKSRNICDRSNGIDSQQGHRDRRREQQSFCFSCPRTCQTFTSFEDSRTTGTVTLFCGQIQVQVRLKSRTATGRDNCSFLL</sequence>
<comment type="caution">
    <text evidence="1">The sequence shown here is derived from an EMBL/GenBank/DDBJ whole genome shotgun (WGS) entry which is preliminary data.</text>
</comment>
<dbReference type="Proteomes" id="UP000241769">
    <property type="component" value="Unassembled WGS sequence"/>
</dbReference>
<proteinExistence type="predicted"/>
<accession>A0A2P6NK58</accession>
<protein>
    <submittedName>
        <fullName evidence="1">Uncharacterized protein</fullName>
    </submittedName>
</protein>
<dbReference type="EMBL" id="MDYQ01000065">
    <property type="protein sequence ID" value="PRP84355.1"/>
    <property type="molecule type" value="Genomic_DNA"/>
</dbReference>
<name>A0A2P6NK58_9EUKA</name>
<gene>
    <name evidence="1" type="ORF">PROFUN_07656</name>
</gene>
<evidence type="ECO:0000313" key="1">
    <source>
        <dbReference type="EMBL" id="PRP84355.1"/>
    </source>
</evidence>
<dbReference type="InParanoid" id="A0A2P6NK58"/>